<evidence type="ECO:0000313" key="1">
    <source>
        <dbReference type="EMBL" id="RKR89020.1"/>
    </source>
</evidence>
<dbReference type="PANTHER" id="PTHR43649">
    <property type="entry name" value="ARABINOSE-BINDING PROTEIN-RELATED"/>
    <property type="match status" value="1"/>
</dbReference>
<reference evidence="1 2" key="1">
    <citation type="submission" date="2018-10" db="EMBL/GenBank/DDBJ databases">
        <title>Sequencing the genomes of 1000 actinobacteria strains.</title>
        <authorList>
            <person name="Klenk H.-P."/>
        </authorList>
    </citation>
    <scope>NUCLEOTIDE SEQUENCE [LARGE SCALE GENOMIC DNA]</scope>
    <source>
        <strain evidence="1 2">DSM 45175</strain>
    </source>
</reference>
<dbReference type="Pfam" id="PF01547">
    <property type="entry name" value="SBP_bac_1"/>
    <property type="match status" value="1"/>
</dbReference>
<dbReference type="Proteomes" id="UP000277671">
    <property type="component" value="Unassembled WGS sequence"/>
</dbReference>
<dbReference type="EMBL" id="RBKT01000001">
    <property type="protein sequence ID" value="RKR89020.1"/>
    <property type="molecule type" value="Genomic_DNA"/>
</dbReference>
<dbReference type="InterPro" id="IPR050490">
    <property type="entry name" value="Bact_solute-bd_prot1"/>
</dbReference>
<comment type="caution">
    <text evidence="1">The sequence shown here is derived from an EMBL/GenBank/DDBJ whole genome shotgun (WGS) entry which is preliminary data.</text>
</comment>
<keyword evidence="2" id="KW-1185">Reference proteome</keyword>
<dbReference type="InterPro" id="IPR006059">
    <property type="entry name" value="SBP"/>
</dbReference>
<sequence>MDRSRLRSAVGLRDGQMSVPQYRKATALALVAGLGLSLTACSTKSGDSSNDASGKVTITVDCQPVGAQKEILQNWNDDVVEFQKQNPDIIIKSVSVGEQCNNPPDFTARLAGGTVTDLFYGYMTDLQQVLDSGQAKDITEFANKDSIPTWDSVDPALKEVFTDGGKLYAVPVKNYSMGLVYNKVLFQQAGLDANNPPKTWGEVRAAAKKISALGNGIAGYSEYSAGNTGGWHFTSLLYSQGGQVLTPDGKKAAFNDAAGKQVLQNLKDMRYGDNSMGDRQLLQWGDLLTNAGAGKVGMFIGAPDTTQAIVSQFQGKFQDWAMAPLPGQDGAAKGTLGGGEGYFFKKDLTPEQVKAGLKWIAYQKLTPGKGQFDYVRAKPQNYPVGLPQPLLFANGTEAQKQELELRKANANVDTANFAIFEANPVPIKGEPRNAQAIYAVLDAAMSGVLTSPNSNIDALLKTAEEKVNQLLAAES</sequence>
<dbReference type="AlphaFoldDB" id="A0A495JIX3"/>
<dbReference type="PANTHER" id="PTHR43649:SF16">
    <property type="entry name" value="SUGAR-BINDING LIPOPROTEIN"/>
    <property type="match status" value="1"/>
</dbReference>
<accession>A0A495JIX3</accession>
<name>A0A495JIX3_9ACTN</name>
<evidence type="ECO:0000313" key="2">
    <source>
        <dbReference type="Proteomes" id="UP000277671"/>
    </source>
</evidence>
<organism evidence="1 2">
    <name type="scientific">Micromonospora pisi</name>
    <dbReference type="NCBI Taxonomy" id="589240"/>
    <lineage>
        <taxon>Bacteria</taxon>
        <taxon>Bacillati</taxon>
        <taxon>Actinomycetota</taxon>
        <taxon>Actinomycetes</taxon>
        <taxon>Micromonosporales</taxon>
        <taxon>Micromonosporaceae</taxon>
        <taxon>Micromonospora</taxon>
    </lineage>
</organism>
<dbReference type="Gene3D" id="3.40.190.10">
    <property type="entry name" value="Periplasmic binding protein-like II"/>
    <property type="match status" value="1"/>
</dbReference>
<gene>
    <name evidence="1" type="ORF">BDK92_3354</name>
</gene>
<proteinExistence type="predicted"/>
<protein>
    <submittedName>
        <fullName evidence="1">ABC-type glycerol-3-phosphate transport system substrate-binding protein</fullName>
    </submittedName>
</protein>
<dbReference type="SUPFAM" id="SSF53850">
    <property type="entry name" value="Periplasmic binding protein-like II"/>
    <property type="match status" value="1"/>
</dbReference>